<dbReference type="SUPFAM" id="SSF47090">
    <property type="entry name" value="PGBD-like"/>
    <property type="match status" value="1"/>
</dbReference>
<dbReference type="Pfam" id="PF01471">
    <property type="entry name" value="PG_binding_1"/>
    <property type="match status" value="1"/>
</dbReference>
<sequence>MAGSPPLPSPPSSFLLLLLSTGNPATAHPTASSDNILAVRADGYCDTPYTRYIAPNSWRISYPSLSGSSGNNCIMNVGARGSGVKSVQEAINRCYGGNLDADSKYGELTKKEVKKVQQKIGVAQDGIWGPKTGAKMKFWGTLNRPDRPDLPASHGCVSLS</sequence>
<evidence type="ECO:0000259" key="2">
    <source>
        <dbReference type="Pfam" id="PF01471"/>
    </source>
</evidence>
<keyword evidence="4" id="KW-1185">Reference proteome</keyword>
<dbReference type="InterPro" id="IPR036365">
    <property type="entry name" value="PGBD-like_sf"/>
</dbReference>
<dbReference type="Gene3D" id="1.10.101.10">
    <property type="entry name" value="PGBD-like superfamily/PGBD"/>
    <property type="match status" value="1"/>
</dbReference>
<feature type="signal peptide" evidence="1">
    <location>
        <begin position="1"/>
        <end position="27"/>
    </location>
</feature>
<evidence type="ECO:0000313" key="4">
    <source>
        <dbReference type="Proteomes" id="UP001321749"/>
    </source>
</evidence>
<dbReference type="AlphaFoldDB" id="A0AAV9HW58"/>
<evidence type="ECO:0000256" key="1">
    <source>
        <dbReference type="SAM" id="SignalP"/>
    </source>
</evidence>
<dbReference type="EMBL" id="MU864943">
    <property type="protein sequence ID" value="KAK4464973.1"/>
    <property type="molecule type" value="Genomic_DNA"/>
</dbReference>
<gene>
    <name evidence="3" type="ORF">QBC42DRAFT_283841</name>
</gene>
<evidence type="ECO:0000313" key="3">
    <source>
        <dbReference type="EMBL" id="KAK4464973.1"/>
    </source>
</evidence>
<feature type="chain" id="PRO_5043945144" evidence="1">
    <location>
        <begin position="28"/>
        <end position="160"/>
    </location>
</feature>
<keyword evidence="3" id="KW-0645">Protease</keyword>
<dbReference type="Proteomes" id="UP001321749">
    <property type="component" value="Unassembled WGS sequence"/>
</dbReference>
<feature type="domain" description="Peptidoglycan binding-like" evidence="2">
    <location>
        <begin position="80"/>
        <end position="136"/>
    </location>
</feature>
<accession>A0AAV9HW58</accession>
<protein>
    <submittedName>
        <fullName evidence="3">Zinc D-Ala-D-Ala carboxypeptidase</fullName>
    </submittedName>
</protein>
<dbReference type="InterPro" id="IPR002477">
    <property type="entry name" value="Peptidoglycan-bd-like"/>
</dbReference>
<proteinExistence type="predicted"/>
<dbReference type="GO" id="GO:0004180">
    <property type="term" value="F:carboxypeptidase activity"/>
    <property type="evidence" value="ECO:0007669"/>
    <property type="project" value="UniProtKB-KW"/>
</dbReference>
<dbReference type="InterPro" id="IPR036366">
    <property type="entry name" value="PGBDSf"/>
</dbReference>
<name>A0AAV9HW58_9PEZI</name>
<keyword evidence="3" id="KW-0378">Hydrolase</keyword>
<organism evidence="3 4">
    <name type="scientific">Cladorrhinum samala</name>
    <dbReference type="NCBI Taxonomy" id="585594"/>
    <lineage>
        <taxon>Eukaryota</taxon>
        <taxon>Fungi</taxon>
        <taxon>Dikarya</taxon>
        <taxon>Ascomycota</taxon>
        <taxon>Pezizomycotina</taxon>
        <taxon>Sordariomycetes</taxon>
        <taxon>Sordariomycetidae</taxon>
        <taxon>Sordariales</taxon>
        <taxon>Podosporaceae</taxon>
        <taxon>Cladorrhinum</taxon>
    </lineage>
</organism>
<keyword evidence="3" id="KW-0121">Carboxypeptidase</keyword>
<comment type="caution">
    <text evidence="3">The sequence shown here is derived from an EMBL/GenBank/DDBJ whole genome shotgun (WGS) entry which is preliminary data.</text>
</comment>
<keyword evidence="1" id="KW-0732">Signal</keyword>
<reference evidence="3" key="1">
    <citation type="journal article" date="2023" name="Mol. Phylogenet. Evol.">
        <title>Genome-scale phylogeny and comparative genomics of the fungal order Sordariales.</title>
        <authorList>
            <person name="Hensen N."/>
            <person name="Bonometti L."/>
            <person name="Westerberg I."/>
            <person name="Brannstrom I.O."/>
            <person name="Guillou S."/>
            <person name="Cros-Aarteil S."/>
            <person name="Calhoun S."/>
            <person name="Haridas S."/>
            <person name="Kuo A."/>
            <person name="Mondo S."/>
            <person name="Pangilinan J."/>
            <person name="Riley R."/>
            <person name="LaButti K."/>
            <person name="Andreopoulos B."/>
            <person name="Lipzen A."/>
            <person name="Chen C."/>
            <person name="Yan M."/>
            <person name="Daum C."/>
            <person name="Ng V."/>
            <person name="Clum A."/>
            <person name="Steindorff A."/>
            <person name="Ohm R.A."/>
            <person name="Martin F."/>
            <person name="Silar P."/>
            <person name="Natvig D.O."/>
            <person name="Lalanne C."/>
            <person name="Gautier V."/>
            <person name="Ament-Velasquez S.L."/>
            <person name="Kruys A."/>
            <person name="Hutchinson M.I."/>
            <person name="Powell A.J."/>
            <person name="Barry K."/>
            <person name="Miller A.N."/>
            <person name="Grigoriev I.V."/>
            <person name="Debuchy R."/>
            <person name="Gladieux P."/>
            <person name="Hiltunen Thoren M."/>
            <person name="Johannesson H."/>
        </authorList>
    </citation>
    <scope>NUCLEOTIDE SEQUENCE</scope>
    <source>
        <strain evidence="3">PSN324</strain>
    </source>
</reference>
<reference evidence="3" key="2">
    <citation type="submission" date="2023-06" db="EMBL/GenBank/DDBJ databases">
        <authorList>
            <consortium name="Lawrence Berkeley National Laboratory"/>
            <person name="Mondo S.J."/>
            <person name="Hensen N."/>
            <person name="Bonometti L."/>
            <person name="Westerberg I."/>
            <person name="Brannstrom I.O."/>
            <person name="Guillou S."/>
            <person name="Cros-Aarteil S."/>
            <person name="Calhoun S."/>
            <person name="Haridas S."/>
            <person name="Kuo A."/>
            <person name="Pangilinan J."/>
            <person name="Riley R."/>
            <person name="Labutti K."/>
            <person name="Andreopoulos B."/>
            <person name="Lipzen A."/>
            <person name="Chen C."/>
            <person name="Yanf M."/>
            <person name="Daum C."/>
            <person name="Ng V."/>
            <person name="Clum A."/>
            <person name="Steindorff A."/>
            <person name="Ohm R."/>
            <person name="Martin F."/>
            <person name="Silar P."/>
            <person name="Natvig D."/>
            <person name="Lalanne C."/>
            <person name="Gautier V."/>
            <person name="Ament-Velasquez S.L."/>
            <person name="Kruys A."/>
            <person name="Hutchinson M.I."/>
            <person name="Powell A.J."/>
            <person name="Barry K."/>
            <person name="Miller A.N."/>
            <person name="Grigoriev I.V."/>
            <person name="Debuchy R."/>
            <person name="Gladieux P."/>
            <person name="Thoren M.H."/>
            <person name="Johannesson H."/>
        </authorList>
    </citation>
    <scope>NUCLEOTIDE SEQUENCE</scope>
    <source>
        <strain evidence="3">PSN324</strain>
    </source>
</reference>